<evidence type="ECO:0000313" key="4">
    <source>
        <dbReference type="EMBL" id="ESK96474.1"/>
    </source>
</evidence>
<feature type="region of interest" description="Disordered" evidence="1">
    <location>
        <begin position="205"/>
        <end position="301"/>
    </location>
</feature>
<keyword evidence="2" id="KW-1133">Transmembrane helix</keyword>
<dbReference type="HOGENOM" id="CLU_660710_0_0_1"/>
<reference evidence="4 5" key="1">
    <citation type="journal article" date="2014" name="BMC Genomics">
        <title>Genome and secretome analysis of the hemibiotrophic fungal pathogen, Moniliophthora roreri, which causes frosty pod rot disease of cacao: mechanisms of the biotrophic and necrotrophic phases.</title>
        <authorList>
            <person name="Meinhardt L.W."/>
            <person name="Costa G.G.L."/>
            <person name="Thomazella D.P.T."/>
            <person name="Teixeira P.J.P.L."/>
            <person name="Carazzolle M.F."/>
            <person name="Schuster S.C."/>
            <person name="Carlson J.E."/>
            <person name="Guiltinan M.J."/>
            <person name="Mieczkowski P."/>
            <person name="Farmer A."/>
            <person name="Ramaraj T."/>
            <person name="Crozier J."/>
            <person name="Davis R.E."/>
            <person name="Shao J."/>
            <person name="Melnick R.L."/>
            <person name="Pereira G.A.G."/>
            <person name="Bailey B.A."/>
        </authorList>
    </citation>
    <scope>NUCLEOTIDE SEQUENCE [LARGE SCALE GENOMIC DNA]</scope>
    <source>
        <strain evidence="4 5">MCA 2997</strain>
    </source>
</reference>
<evidence type="ECO:0000313" key="5">
    <source>
        <dbReference type="Proteomes" id="UP000017559"/>
    </source>
</evidence>
<feature type="region of interest" description="Disordered" evidence="1">
    <location>
        <begin position="364"/>
        <end position="416"/>
    </location>
</feature>
<feature type="compositionally biased region" description="Polar residues" evidence="1">
    <location>
        <begin position="251"/>
        <end position="269"/>
    </location>
</feature>
<feature type="chain" id="PRO_5004714922" evidence="3">
    <location>
        <begin position="26"/>
        <end position="416"/>
    </location>
</feature>
<dbReference type="Proteomes" id="UP000017559">
    <property type="component" value="Unassembled WGS sequence"/>
</dbReference>
<organism evidence="4 5">
    <name type="scientific">Moniliophthora roreri (strain MCA 2997)</name>
    <name type="common">Cocoa frosty pod rot fungus</name>
    <name type="synonym">Crinipellis roreri</name>
    <dbReference type="NCBI Taxonomy" id="1381753"/>
    <lineage>
        <taxon>Eukaryota</taxon>
        <taxon>Fungi</taxon>
        <taxon>Dikarya</taxon>
        <taxon>Basidiomycota</taxon>
        <taxon>Agaricomycotina</taxon>
        <taxon>Agaricomycetes</taxon>
        <taxon>Agaricomycetidae</taxon>
        <taxon>Agaricales</taxon>
        <taxon>Marasmiineae</taxon>
        <taxon>Marasmiaceae</taxon>
        <taxon>Moniliophthora</taxon>
    </lineage>
</organism>
<dbReference type="AlphaFoldDB" id="V2YXN2"/>
<comment type="caution">
    <text evidence="4">The sequence shown here is derived from an EMBL/GenBank/DDBJ whole genome shotgun (WGS) entry which is preliminary data.</text>
</comment>
<keyword evidence="2" id="KW-0472">Membrane</keyword>
<dbReference type="KEGG" id="mrr:Moror_6982"/>
<accession>V2YXN2</accession>
<dbReference type="EMBL" id="AWSO01000047">
    <property type="protein sequence ID" value="ESK96474.1"/>
    <property type="molecule type" value="Genomic_DNA"/>
</dbReference>
<keyword evidence="2" id="KW-0812">Transmembrane</keyword>
<feature type="compositionally biased region" description="Low complexity" evidence="1">
    <location>
        <begin position="209"/>
        <end position="243"/>
    </location>
</feature>
<sequence length="416" mass="44785">MNLRPGSRSCCILPWIAMFFVFGLPSEHTMIEAKLQTATIDDEYGDSVTGAKPTFLPGAGGFWQGSECDSSCGYPECQGCGLSIDPKRAYKGTWHVATHRVEDPTDLVQIEFIGTEVSAFCIVPDPQGNITTQYELTFLLDGIPAGGIWTGPDGTPVTETQYSVRCFHQSALDNKKHTLILRAESMRFDTVFLFDYATYVYDDEQTDDITPAGPSPTASPSESSTSTQIPSITNLSPPATSSSIPPPAVRPSSNMTNDSPSTTPSVGSNSPASGVTSHSSASTLSTLLPSPTSQQSSNKAPSRRLVITLAVVVATVVCLSTAIFTIVYRLRRGRARARSGIEPRRSDIDPYTLRGAGTIWQEEDNTLLEGGNPPAASARRTRRVKRKRRSAQVTSTQSQSAVGRPPAEEAPPPPYY</sequence>
<dbReference type="OrthoDB" id="2758521at2759"/>
<keyword evidence="3" id="KW-0732">Signal</keyword>
<feature type="transmembrane region" description="Helical" evidence="2">
    <location>
        <begin position="305"/>
        <end position="328"/>
    </location>
</feature>
<protein>
    <submittedName>
        <fullName evidence="4">Uncharacterized protein</fullName>
    </submittedName>
</protein>
<feature type="compositionally biased region" description="Low complexity" evidence="1">
    <location>
        <begin position="391"/>
        <end position="402"/>
    </location>
</feature>
<keyword evidence="5" id="KW-1185">Reference proteome</keyword>
<feature type="signal peptide" evidence="3">
    <location>
        <begin position="1"/>
        <end position="25"/>
    </location>
</feature>
<evidence type="ECO:0000256" key="3">
    <source>
        <dbReference type="SAM" id="SignalP"/>
    </source>
</evidence>
<feature type="compositionally biased region" description="Low complexity" evidence="1">
    <location>
        <begin position="270"/>
        <end position="297"/>
    </location>
</feature>
<evidence type="ECO:0000256" key="2">
    <source>
        <dbReference type="SAM" id="Phobius"/>
    </source>
</evidence>
<feature type="compositionally biased region" description="Basic residues" evidence="1">
    <location>
        <begin position="379"/>
        <end position="390"/>
    </location>
</feature>
<evidence type="ECO:0000256" key="1">
    <source>
        <dbReference type="SAM" id="MobiDB-lite"/>
    </source>
</evidence>
<gene>
    <name evidence="4" type="ORF">Moror_6982</name>
</gene>
<name>V2YXN2_MONRO</name>
<proteinExistence type="predicted"/>